<feature type="compositionally biased region" description="Low complexity" evidence="1">
    <location>
        <begin position="396"/>
        <end position="406"/>
    </location>
</feature>
<dbReference type="Proteomes" id="UP000800041">
    <property type="component" value="Unassembled WGS sequence"/>
</dbReference>
<dbReference type="InterPro" id="IPR009959">
    <property type="entry name" value="Cyclase_SnoaL-like"/>
</dbReference>
<evidence type="ECO:0000256" key="1">
    <source>
        <dbReference type="SAM" id="MobiDB-lite"/>
    </source>
</evidence>
<dbReference type="Gene3D" id="3.10.450.50">
    <property type="match status" value="1"/>
</dbReference>
<proteinExistence type="predicted"/>
<dbReference type="PANTHER" id="PTHR38436:SF3">
    <property type="entry name" value="CARBOXYMETHYLENEBUTENOLIDASE-RELATED"/>
    <property type="match status" value="1"/>
</dbReference>
<name>A0A6G1GXQ5_9PEZI</name>
<sequence length="417" mass="45125">MGASNATGRGFLSFNSQPPRLYITCEGDEFDETVLKQWENEGFEVSFIPMPSHPGKPYANLITNLSKGLPLGANYALLAYGLAASACLTIAEKPLPHCAALICFYPPTIPAVGHKYPSSLNLTVHIAASQTDVIKLAVEGKVAQGGKSYIYESTLEGFAEQDLDEWDRVASELSWSRTLAVIRRGFKQDRDFEELAEEKHSAGGVFGGGTDVKKLLGLAAEGSYLNCVPTMTGAPIQRDLYRFYQHFLLPSAPPTLKTRLLSRTMGSATIVDELLLSFTHSNEIPWLLPGVPPTHKEVEIAIVSILGVKGGKISHEHLYWDQASVLVQIGALDPMLVPEALKKRGCQRLPVTGVEQGKKVVEVTSQPSNELVPNWRQNERRVRGGPKKSGGGGGANKKANGVKAQGQGQGMPIRGNN</sequence>
<protein>
    <recommendedName>
        <fullName evidence="4">Dienelactone hydrolase</fullName>
    </recommendedName>
</protein>
<reference evidence="2" key="1">
    <citation type="journal article" date="2020" name="Stud. Mycol.">
        <title>101 Dothideomycetes genomes: a test case for predicting lifestyles and emergence of pathogens.</title>
        <authorList>
            <person name="Haridas S."/>
            <person name="Albert R."/>
            <person name="Binder M."/>
            <person name="Bloem J."/>
            <person name="Labutti K."/>
            <person name="Salamov A."/>
            <person name="Andreopoulos B."/>
            <person name="Baker S."/>
            <person name="Barry K."/>
            <person name="Bills G."/>
            <person name="Bluhm B."/>
            <person name="Cannon C."/>
            <person name="Castanera R."/>
            <person name="Culley D."/>
            <person name="Daum C."/>
            <person name="Ezra D."/>
            <person name="Gonzalez J."/>
            <person name="Henrissat B."/>
            <person name="Kuo A."/>
            <person name="Liang C."/>
            <person name="Lipzen A."/>
            <person name="Lutzoni F."/>
            <person name="Magnuson J."/>
            <person name="Mondo S."/>
            <person name="Nolan M."/>
            <person name="Ohm R."/>
            <person name="Pangilinan J."/>
            <person name="Park H.-J."/>
            <person name="Ramirez L."/>
            <person name="Alfaro M."/>
            <person name="Sun H."/>
            <person name="Tritt A."/>
            <person name="Yoshinaga Y."/>
            <person name="Zwiers L.-H."/>
            <person name="Turgeon B."/>
            <person name="Goodwin S."/>
            <person name="Spatafora J."/>
            <person name="Crous P."/>
            <person name="Grigoriev I."/>
        </authorList>
    </citation>
    <scope>NUCLEOTIDE SEQUENCE</scope>
    <source>
        <strain evidence="2">CBS 113979</strain>
    </source>
</reference>
<dbReference type="PANTHER" id="PTHR38436">
    <property type="entry name" value="POLYKETIDE CYCLASE SNOAL-LIKE DOMAIN"/>
    <property type="match status" value="1"/>
</dbReference>
<gene>
    <name evidence="2" type="ORF">K402DRAFT_333699</name>
</gene>
<evidence type="ECO:0008006" key="4">
    <source>
        <dbReference type="Google" id="ProtNLM"/>
    </source>
</evidence>
<dbReference type="GO" id="GO:0030638">
    <property type="term" value="P:polyketide metabolic process"/>
    <property type="evidence" value="ECO:0007669"/>
    <property type="project" value="InterPro"/>
</dbReference>
<accession>A0A6G1GXQ5</accession>
<feature type="region of interest" description="Disordered" evidence="1">
    <location>
        <begin position="364"/>
        <end position="417"/>
    </location>
</feature>
<organism evidence="2 3">
    <name type="scientific">Aulographum hederae CBS 113979</name>
    <dbReference type="NCBI Taxonomy" id="1176131"/>
    <lineage>
        <taxon>Eukaryota</taxon>
        <taxon>Fungi</taxon>
        <taxon>Dikarya</taxon>
        <taxon>Ascomycota</taxon>
        <taxon>Pezizomycotina</taxon>
        <taxon>Dothideomycetes</taxon>
        <taxon>Pleosporomycetidae</taxon>
        <taxon>Aulographales</taxon>
        <taxon>Aulographaceae</taxon>
    </lineage>
</organism>
<dbReference type="AlphaFoldDB" id="A0A6G1GXQ5"/>
<keyword evidence="3" id="KW-1185">Reference proteome</keyword>
<dbReference type="SUPFAM" id="SSF54427">
    <property type="entry name" value="NTF2-like"/>
    <property type="match status" value="1"/>
</dbReference>
<evidence type="ECO:0000313" key="3">
    <source>
        <dbReference type="Proteomes" id="UP000800041"/>
    </source>
</evidence>
<dbReference type="OrthoDB" id="5440at2759"/>
<dbReference type="InterPro" id="IPR032710">
    <property type="entry name" value="NTF2-like_dom_sf"/>
</dbReference>
<dbReference type="EMBL" id="ML977160">
    <property type="protein sequence ID" value="KAF1985741.1"/>
    <property type="molecule type" value="Genomic_DNA"/>
</dbReference>
<evidence type="ECO:0000313" key="2">
    <source>
        <dbReference type="EMBL" id="KAF1985741.1"/>
    </source>
</evidence>